<protein>
    <recommendedName>
        <fullName evidence="2">RGS domain-containing protein</fullName>
    </recommendedName>
</protein>
<comment type="caution">
    <text evidence="3">The sequence shown here is derived from an EMBL/GenBank/DDBJ whole genome shotgun (WGS) entry which is preliminary data.</text>
</comment>
<evidence type="ECO:0000313" key="4">
    <source>
        <dbReference type="Proteomes" id="UP000664169"/>
    </source>
</evidence>
<dbReference type="InterPro" id="IPR044926">
    <property type="entry name" value="RGS_subdomain_2"/>
</dbReference>
<feature type="transmembrane region" description="Helical" evidence="1">
    <location>
        <begin position="269"/>
        <end position="297"/>
    </location>
</feature>
<evidence type="ECO:0000259" key="2">
    <source>
        <dbReference type="Pfam" id="PF00615"/>
    </source>
</evidence>
<dbReference type="InterPro" id="IPR016137">
    <property type="entry name" value="RGS"/>
</dbReference>
<feature type="transmembrane region" description="Helical" evidence="1">
    <location>
        <begin position="241"/>
        <end position="263"/>
    </location>
</feature>
<dbReference type="SUPFAM" id="SSF48097">
    <property type="entry name" value="Regulator of G-protein signaling, RGS"/>
    <property type="match status" value="1"/>
</dbReference>
<dbReference type="InterPro" id="IPR036305">
    <property type="entry name" value="RGS_sf"/>
</dbReference>
<dbReference type="PANTHER" id="PTHR39466:SF1">
    <property type="entry name" value="RGS DOMAIN-CONTAINING PROTEIN"/>
    <property type="match status" value="1"/>
</dbReference>
<name>A0A8H3IX80_9LECA</name>
<gene>
    <name evidence="3" type="ORF">GOMPHAMPRED_005706</name>
</gene>
<dbReference type="Gene3D" id="1.10.167.10">
    <property type="entry name" value="Regulator of G-protein Signalling 4, domain 2"/>
    <property type="match status" value="1"/>
</dbReference>
<keyword evidence="1" id="KW-1133">Transmembrane helix</keyword>
<dbReference type="AlphaFoldDB" id="A0A8H3IX80"/>
<feature type="transmembrane region" description="Helical" evidence="1">
    <location>
        <begin position="430"/>
        <end position="451"/>
    </location>
</feature>
<keyword evidence="4" id="KW-1185">Reference proteome</keyword>
<keyword evidence="1" id="KW-0472">Membrane</keyword>
<evidence type="ECO:0000256" key="1">
    <source>
        <dbReference type="SAM" id="Phobius"/>
    </source>
</evidence>
<organism evidence="3 4">
    <name type="scientific">Gomphillus americanus</name>
    <dbReference type="NCBI Taxonomy" id="1940652"/>
    <lineage>
        <taxon>Eukaryota</taxon>
        <taxon>Fungi</taxon>
        <taxon>Dikarya</taxon>
        <taxon>Ascomycota</taxon>
        <taxon>Pezizomycotina</taxon>
        <taxon>Lecanoromycetes</taxon>
        <taxon>OSLEUM clade</taxon>
        <taxon>Ostropomycetidae</taxon>
        <taxon>Ostropales</taxon>
        <taxon>Graphidaceae</taxon>
        <taxon>Gomphilloideae</taxon>
        <taxon>Gomphillus</taxon>
    </lineage>
</organism>
<dbReference type="Pfam" id="PF00615">
    <property type="entry name" value="RGS"/>
    <property type="match status" value="1"/>
</dbReference>
<reference evidence="3" key="1">
    <citation type="submission" date="2021-03" db="EMBL/GenBank/DDBJ databases">
        <authorList>
            <person name="Tagirdzhanova G."/>
        </authorList>
    </citation>
    <scope>NUCLEOTIDE SEQUENCE</scope>
</reference>
<dbReference type="Proteomes" id="UP000664169">
    <property type="component" value="Unassembled WGS sequence"/>
</dbReference>
<accession>A0A8H3IX80</accession>
<keyword evidence="1" id="KW-0812">Transmembrane</keyword>
<sequence length="458" mass="52074">MSILFYKKPDYITKEGGPLTKSSCQRYAEKAACTRSQIPPELSFENVMEGKTLPVCLVVSSQQARTDLSLKPCSISDFLDYLIYISHDAENLQFWLWMRDYRKRFNALPVAQKRLSPQWTADDASTDTIAPKVPPKDDDKLFDAIGQASYHRAASENERFAKQPFRREISQITTHYILPGAPRELNISHRDRTTLLAALSKTTHPSAFSPILELTTLTLRNHSHPNFVRWSICNGNKPRVLFLRSFAVFWLVMGMIMALILILSSRSRWIRIAIAPMIWFGTVNLVAAARGLCVLLFRRSTREVHPWEIGVPMINEGRSRKTTPLESKGQLIINLKPRNDTHGQKPSPALNPLDSYSRSAAATPFDSDLEGLSVLSGRTLGTKLEPFGPSNNYQNDSWVEKWRRTPWIRKLALKKVWVKEESLRILQNKIILQAHMWGVIVTIPFVAAIVACPEVGYY</sequence>
<feature type="domain" description="RGS" evidence="2">
    <location>
        <begin position="78"/>
        <end position="229"/>
    </location>
</feature>
<dbReference type="PANTHER" id="PTHR39466">
    <property type="entry name" value="RGS DOMAIN-CONTAINING PROTEIN"/>
    <property type="match status" value="1"/>
</dbReference>
<dbReference type="OrthoDB" id="3232309at2759"/>
<proteinExistence type="predicted"/>
<dbReference type="EMBL" id="CAJPDQ010000036">
    <property type="protein sequence ID" value="CAF9930684.1"/>
    <property type="molecule type" value="Genomic_DNA"/>
</dbReference>
<evidence type="ECO:0000313" key="3">
    <source>
        <dbReference type="EMBL" id="CAF9930684.1"/>
    </source>
</evidence>